<dbReference type="EMBL" id="LR796565">
    <property type="protein sequence ID" value="CAB4151121.1"/>
    <property type="molecule type" value="Genomic_DNA"/>
</dbReference>
<evidence type="ECO:0000313" key="4">
    <source>
        <dbReference type="EMBL" id="CAB4151121.1"/>
    </source>
</evidence>
<organism evidence="4">
    <name type="scientific">uncultured Caudovirales phage</name>
    <dbReference type="NCBI Taxonomy" id="2100421"/>
    <lineage>
        <taxon>Viruses</taxon>
        <taxon>Duplodnaviria</taxon>
        <taxon>Heunggongvirae</taxon>
        <taxon>Uroviricota</taxon>
        <taxon>Caudoviricetes</taxon>
        <taxon>Peduoviridae</taxon>
        <taxon>Maltschvirus</taxon>
        <taxon>Maltschvirus maltsch</taxon>
    </lineage>
</organism>
<evidence type="ECO:0000313" key="3">
    <source>
        <dbReference type="EMBL" id="CAB4136810.1"/>
    </source>
</evidence>
<sequence>MGAARTRRRIKERDGQSFESTQAPGAHIHLQNPVGLKNQYPQWVHANACQWETLASDSFRQHDPVAFAEFVAAAPDIPIEKRLTAAIAAMSKAGSNLHVAIQDSAKGQHLVLCGAGPSANQHAAEWCPQADQIWGCNSALTWLHDNGYKPTHGFTVDQTPEMLNEWRSTPDVEYLLASTVHPHLSELLHARKRPIRYFHNYVGIEHRPVELDGEIIPYEAWLYQILYPSTLQCGSGLNSVNRALDLAIFMGFARITILGADCALRVDAPAPKPEEGIEAHNRWLRESVVMHADGGHALTSGATAITLTGVIDGREWLTKPDMIISAVHLEKARQAHNNRTPGRVVLIGDTLPNALKDKPDDYLSRLPALIDGDGKPSALVAEMAF</sequence>
<dbReference type="InterPro" id="IPR002826">
    <property type="entry name" value="MptE-like"/>
</dbReference>
<gene>
    <name evidence="3" type="ORF">UFOVP305_44</name>
    <name evidence="4" type="ORF">UFOVP593_1</name>
    <name evidence="5" type="ORF">UFOVP842_11</name>
</gene>
<dbReference type="EMBL" id="LR796793">
    <property type="protein sequence ID" value="CAB4166132.1"/>
    <property type="molecule type" value="Genomic_DNA"/>
</dbReference>
<proteinExistence type="predicted"/>
<keyword evidence="4" id="KW-0808">Transferase</keyword>
<evidence type="ECO:0000259" key="2">
    <source>
        <dbReference type="Pfam" id="PF01973"/>
    </source>
</evidence>
<evidence type="ECO:0000256" key="1">
    <source>
        <dbReference type="SAM" id="MobiDB-lite"/>
    </source>
</evidence>
<dbReference type="Gene3D" id="3.90.1480.10">
    <property type="entry name" value="Alpha-2,3-sialyltransferase"/>
    <property type="match status" value="1"/>
</dbReference>
<dbReference type="EMBL" id="LR796324">
    <property type="protein sequence ID" value="CAB4136810.1"/>
    <property type="molecule type" value="Genomic_DNA"/>
</dbReference>
<feature type="compositionally biased region" description="Basic residues" evidence="1">
    <location>
        <begin position="1"/>
        <end position="10"/>
    </location>
</feature>
<feature type="domain" description="6-hydroxymethylpterin diphosphokinase MptE-like" evidence="2">
    <location>
        <begin position="101"/>
        <end position="265"/>
    </location>
</feature>
<protein>
    <submittedName>
        <fullName evidence="4">6-hydroxymethylpterin diphosphokinase MptE-like</fullName>
    </submittedName>
</protein>
<evidence type="ECO:0000313" key="5">
    <source>
        <dbReference type="EMBL" id="CAB4166132.1"/>
    </source>
</evidence>
<accession>A0A6J5MZ06</accession>
<feature type="region of interest" description="Disordered" evidence="1">
    <location>
        <begin position="1"/>
        <end position="24"/>
    </location>
</feature>
<name>A0A6J5MZ06_9CAUD</name>
<keyword evidence="4" id="KW-0418">Kinase</keyword>
<dbReference type="Pfam" id="PF01973">
    <property type="entry name" value="MptE-like"/>
    <property type="match status" value="1"/>
</dbReference>
<reference evidence="4" key="1">
    <citation type="submission" date="2020-04" db="EMBL/GenBank/DDBJ databases">
        <authorList>
            <person name="Chiriac C."/>
            <person name="Salcher M."/>
            <person name="Ghai R."/>
            <person name="Kavagutti S V."/>
        </authorList>
    </citation>
    <scope>NUCLEOTIDE SEQUENCE</scope>
</reference>
<dbReference type="GO" id="GO:0016301">
    <property type="term" value="F:kinase activity"/>
    <property type="evidence" value="ECO:0007669"/>
    <property type="project" value="UniProtKB-KW"/>
</dbReference>